<comment type="caution">
    <text evidence="2">The sequence shown here is derived from an EMBL/GenBank/DDBJ whole genome shotgun (WGS) entry which is preliminary data.</text>
</comment>
<evidence type="ECO:0000313" key="3">
    <source>
        <dbReference type="Proteomes" id="UP000625711"/>
    </source>
</evidence>
<sequence length="178" mass="19951">MLYVFNKRNWLVSDKTPVGSFLCIPDSNLKKIHSPFPTPTAQIQLASHRQFQSERLKPPPPQPHSMEGPLSVPPTYSPPMLPPLATESLLLNQTAPILTQFGGENWDVADNSAPNANGRVCGDVCKVDTMRDPRWRINVNVVDARWCDERGFLKIIQLENYPKHIQTSQLILGCVSPL</sequence>
<dbReference type="EMBL" id="JAACXV010014526">
    <property type="protein sequence ID" value="KAF7266600.1"/>
    <property type="molecule type" value="Genomic_DNA"/>
</dbReference>
<keyword evidence="3" id="KW-1185">Reference proteome</keyword>
<organism evidence="2 3">
    <name type="scientific">Rhynchophorus ferrugineus</name>
    <name type="common">Red palm weevil</name>
    <name type="synonym">Curculio ferrugineus</name>
    <dbReference type="NCBI Taxonomy" id="354439"/>
    <lineage>
        <taxon>Eukaryota</taxon>
        <taxon>Metazoa</taxon>
        <taxon>Ecdysozoa</taxon>
        <taxon>Arthropoda</taxon>
        <taxon>Hexapoda</taxon>
        <taxon>Insecta</taxon>
        <taxon>Pterygota</taxon>
        <taxon>Neoptera</taxon>
        <taxon>Endopterygota</taxon>
        <taxon>Coleoptera</taxon>
        <taxon>Polyphaga</taxon>
        <taxon>Cucujiformia</taxon>
        <taxon>Curculionidae</taxon>
        <taxon>Dryophthorinae</taxon>
        <taxon>Rhynchophorus</taxon>
    </lineage>
</organism>
<accession>A0A834HQ49</accession>
<name>A0A834HQ49_RHYFE</name>
<reference evidence="2" key="1">
    <citation type="submission" date="2020-08" db="EMBL/GenBank/DDBJ databases">
        <title>Genome sequencing and assembly of the red palm weevil Rhynchophorus ferrugineus.</title>
        <authorList>
            <person name="Dias G.B."/>
            <person name="Bergman C.M."/>
            <person name="Manee M."/>
        </authorList>
    </citation>
    <scope>NUCLEOTIDE SEQUENCE</scope>
    <source>
        <strain evidence="2">AA-2017</strain>
        <tissue evidence="2">Whole larva</tissue>
    </source>
</reference>
<protein>
    <submittedName>
        <fullName evidence="2">Uncharacterized protein</fullName>
    </submittedName>
</protein>
<evidence type="ECO:0000256" key="1">
    <source>
        <dbReference type="SAM" id="MobiDB-lite"/>
    </source>
</evidence>
<dbReference type="Proteomes" id="UP000625711">
    <property type="component" value="Unassembled WGS sequence"/>
</dbReference>
<evidence type="ECO:0000313" key="2">
    <source>
        <dbReference type="EMBL" id="KAF7266600.1"/>
    </source>
</evidence>
<proteinExistence type="predicted"/>
<feature type="region of interest" description="Disordered" evidence="1">
    <location>
        <begin position="47"/>
        <end position="76"/>
    </location>
</feature>
<gene>
    <name evidence="2" type="ORF">GWI33_020103</name>
</gene>
<dbReference type="AlphaFoldDB" id="A0A834HQ49"/>